<dbReference type="Bgee" id="ENSCSAG00000007654">
    <property type="expression patterns" value="Expressed in fibroblast and 7 other cell types or tissues"/>
</dbReference>
<evidence type="ECO:0000313" key="2">
    <source>
        <dbReference type="Ensembl" id="ENSCSAP00000003919.1"/>
    </source>
</evidence>
<dbReference type="GO" id="GO:2000779">
    <property type="term" value="P:regulation of double-strand break repair"/>
    <property type="evidence" value="ECO:0007669"/>
    <property type="project" value="TreeGrafter"/>
</dbReference>
<reference evidence="2" key="2">
    <citation type="submission" date="2025-08" db="UniProtKB">
        <authorList>
            <consortium name="Ensembl"/>
        </authorList>
    </citation>
    <scope>IDENTIFICATION</scope>
</reference>
<dbReference type="jPOST" id="A0A0D9R5N0"/>
<dbReference type="STRING" id="60711.ENSCSAP00000003919"/>
<dbReference type="InterPro" id="IPR044198">
    <property type="entry name" value="DEK"/>
</dbReference>
<reference evidence="2" key="3">
    <citation type="submission" date="2025-09" db="UniProtKB">
        <authorList>
            <consortium name="Ensembl"/>
        </authorList>
    </citation>
    <scope>IDENTIFICATION</scope>
</reference>
<dbReference type="EMBL" id="AQIB01159462">
    <property type="status" value="NOT_ANNOTATED_CDS"/>
    <property type="molecule type" value="Genomic_DNA"/>
</dbReference>
<dbReference type="GeneTree" id="ENSGT00390000017282"/>
<feature type="region of interest" description="Disordered" evidence="1">
    <location>
        <begin position="28"/>
        <end position="100"/>
    </location>
</feature>
<evidence type="ECO:0008006" key="4">
    <source>
        <dbReference type="Google" id="ProtNLM"/>
    </source>
</evidence>
<sequence>MLKSICEVLDLERSGVNSELVKRILNFLMHPKPSGKPLPKSKKTSSKGSKKERNSSGMARKAKRTKCPEILSDESSSDEDEKKNKEESSDDDDKESEEEYNLSAVRTEFWLCDRRLFWRPSFKSPAAYK</sequence>
<keyword evidence="3" id="KW-1185">Reference proteome</keyword>
<proteinExistence type="predicted"/>
<dbReference type="PANTHER" id="PTHR13468:SF1">
    <property type="entry name" value="PROTEIN DEK"/>
    <property type="match status" value="1"/>
</dbReference>
<feature type="compositionally biased region" description="Basic residues" evidence="1">
    <location>
        <begin position="39"/>
        <end position="48"/>
    </location>
</feature>
<evidence type="ECO:0000313" key="3">
    <source>
        <dbReference type="Proteomes" id="UP000029965"/>
    </source>
</evidence>
<dbReference type="GO" id="GO:0042393">
    <property type="term" value="F:histone binding"/>
    <property type="evidence" value="ECO:0007669"/>
    <property type="project" value="TreeGrafter"/>
</dbReference>
<name>A0A0D9R5N0_CHLSB</name>
<dbReference type="PANTHER" id="PTHR13468">
    <property type="entry name" value="DEK PROTEIN"/>
    <property type="match status" value="1"/>
</dbReference>
<dbReference type="GO" id="GO:0006325">
    <property type="term" value="P:chromatin organization"/>
    <property type="evidence" value="ECO:0007669"/>
    <property type="project" value="InterPro"/>
</dbReference>
<reference evidence="2 3" key="1">
    <citation type="submission" date="2014-03" db="EMBL/GenBank/DDBJ databases">
        <authorList>
            <person name="Warren W."/>
            <person name="Wilson R.K."/>
        </authorList>
    </citation>
    <scope>NUCLEOTIDE SEQUENCE</scope>
</reference>
<evidence type="ECO:0000256" key="1">
    <source>
        <dbReference type="SAM" id="MobiDB-lite"/>
    </source>
</evidence>
<accession>A0A0D9R5N0</accession>
<protein>
    <recommendedName>
        <fullName evidence="4">SAP domain-containing protein</fullName>
    </recommendedName>
</protein>
<dbReference type="Ensembl" id="ENSCSAT00000005703.1">
    <property type="protein sequence ID" value="ENSCSAP00000003919.1"/>
    <property type="gene ID" value="ENSCSAG00000007654.1"/>
</dbReference>
<dbReference type="Proteomes" id="UP000029965">
    <property type="component" value="Chromosome 17"/>
</dbReference>
<dbReference type="GO" id="GO:0003677">
    <property type="term" value="F:DNA binding"/>
    <property type="evidence" value="ECO:0007669"/>
    <property type="project" value="InterPro"/>
</dbReference>
<dbReference type="GO" id="GO:0005634">
    <property type="term" value="C:nucleus"/>
    <property type="evidence" value="ECO:0007669"/>
    <property type="project" value="TreeGrafter"/>
</dbReference>
<dbReference type="eggNOG" id="KOG2266">
    <property type="taxonomic scope" value="Eukaryota"/>
</dbReference>
<dbReference type="AlphaFoldDB" id="A0A0D9R5N0"/>
<feature type="compositionally biased region" description="Acidic residues" evidence="1">
    <location>
        <begin position="88"/>
        <end position="100"/>
    </location>
</feature>
<organism evidence="2 3">
    <name type="scientific">Chlorocebus sabaeus</name>
    <name type="common">Green monkey</name>
    <name type="synonym">Simia sabaea</name>
    <dbReference type="NCBI Taxonomy" id="60711"/>
    <lineage>
        <taxon>Eukaryota</taxon>
        <taxon>Metazoa</taxon>
        <taxon>Chordata</taxon>
        <taxon>Craniata</taxon>
        <taxon>Vertebrata</taxon>
        <taxon>Euteleostomi</taxon>
        <taxon>Mammalia</taxon>
        <taxon>Eutheria</taxon>
        <taxon>Euarchontoglires</taxon>
        <taxon>Primates</taxon>
        <taxon>Haplorrhini</taxon>
        <taxon>Catarrhini</taxon>
        <taxon>Cercopithecidae</taxon>
        <taxon>Cercopithecinae</taxon>
        <taxon>Chlorocebus</taxon>
    </lineage>
</organism>